<feature type="region of interest" description="Disordered" evidence="1">
    <location>
        <begin position="86"/>
        <end position="108"/>
    </location>
</feature>
<comment type="caution">
    <text evidence="2">The sequence shown here is derived from an EMBL/GenBank/DDBJ whole genome shotgun (WGS) entry which is preliminary data.</text>
</comment>
<accession>A0A9Q1EEU0</accession>
<protein>
    <submittedName>
        <fullName evidence="2">Uncharacterized protein</fullName>
    </submittedName>
</protein>
<dbReference type="EMBL" id="JAINUF010000018">
    <property type="protein sequence ID" value="KAJ8337507.1"/>
    <property type="molecule type" value="Genomic_DNA"/>
</dbReference>
<sequence length="108" mass="11134">MLDVELWPSQPCFSARSSFSPTMHTCDHATAARRAASGRIAVALNGELGGKANSVRPGDPAERGIHCAGGAVHQSTVVTANPLHYRASPVSGARPPPLIPTAGQTGPR</sequence>
<organism evidence="2 3">
    <name type="scientific">Synaphobranchus kaupii</name>
    <name type="common">Kaup's arrowtooth eel</name>
    <dbReference type="NCBI Taxonomy" id="118154"/>
    <lineage>
        <taxon>Eukaryota</taxon>
        <taxon>Metazoa</taxon>
        <taxon>Chordata</taxon>
        <taxon>Craniata</taxon>
        <taxon>Vertebrata</taxon>
        <taxon>Euteleostomi</taxon>
        <taxon>Actinopterygii</taxon>
        <taxon>Neopterygii</taxon>
        <taxon>Teleostei</taxon>
        <taxon>Anguilliformes</taxon>
        <taxon>Synaphobranchidae</taxon>
        <taxon>Synaphobranchus</taxon>
    </lineage>
</organism>
<dbReference type="Proteomes" id="UP001152622">
    <property type="component" value="Chromosome 18"/>
</dbReference>
<name>A0A9Q1EEU0_SYNKA</name>
<evidence type="ECO:0000313" key="2">
    <source>
        <dbReference type="EMBL" id="KAJ8337507.1"/>
    </source>
</evidence>
<reference evidence="2" key="1">
    <citation type="journal article" date="2023" name="Science">
        <title>Genome structures resolve the early diversification of teleost fishes.</title>
        <authorList>
            <person name="Parey E."/>
            <person name="Louis A."/>
            <person name="Montfort J."/>
            <person name="Bouchez O."/>
            <person name="Roques C."/>
            <person name="Iampietro C."/>
            <person name="Lluch J."/>
            <person name="Castinel A."/>
            <person name="Donnadieu C."/>
            <person name="Desvignes T."/>
            <person name="Floi Bucao C."/>
            <person name="Jouanno E."/>
            <person name="Wen M."/>
            <person name="Mejri S."/>
            <person name="Dirks R."/>
            <person name="Jansen H."/>
            <person name="Henkel C."/>
            <person name="Chen W.J."/>
            <person name="Zahm M."/>
            <person name="Cabau C."/>
            <person name="Klopp C."/>
            <person name="Thompson A.W."/>
            <person name="Robinson-Rechavi M."/>
            <person name="Braasch I."/>
            <person name="Lecointre G."/>
            <person name="Bobe J."/>
            <person name="Postlethwait J.H."/>
            <person name="Berthelot C."/>
            <person name="Roest Crollius H."/>
            <person name="Guiguen Y."/>
        </authorList>
    </citation>
    <scope>NUCLEOTIDE SEQUENCE</scope>
    <source>
        <strain evidence="2">WJC10195</strain>
    </source>
</reference>
<proteinExistence type="predicted"/>
<keyword evidence="3" id="KW-1185">Reference proteome</keyword>
<dbReference type="AlphaFoldDB" id="A0A9Q1EEU0"/>
<evidence type="ECO:0000313" key="3">
    <source>
        <dbReference type="Proteomes" id="UP001152622"/>
    </source>
</evidence>
<evidence type="ECO:0000256" key="1">
    <source>
        <dbReference type="SAM" id="MobiDB-lite"/>
    </source>
</evidence>
<gene>
    <name evidence="2" type="ORF">SKAU_G00364730</name>
</gene>